<dbReference type="GO" id="GO:0000287">
    <property type="term" value="F:magnesium ion binding"/>
    <property type="evidence" value="ECO:0007669"/>
    <property type="project" value="TreeGrafter"/>
</dbReference>
<reference evidence="1 2" key="1">
    <citation type="submission" date="2016-11" db="EMBL/GenBank/DDBJ databases">
        <title>Interaction between Lactobacillus species and yeast in water kefir.</title>
        <authorList>
            <person name="Behr J."/>
            <person name="Xu D."/>
            <person name="Vogel R.F."/>
        </authorList>
    </citation>
    <scope>NUCLEOTIDE SEQUENCE [LARGE SCALE GENOMIC DNA]</scope>
    <source>
        <strain evidence="1 2">TMW 1.1827</strain>
    </source>
</reference>
<proteinExistence type="predicted"/>
<dbReference type="SFLD" id="SFLDG01144">
    <property type="entry name" value="C2.B.4:_PGP_Like"/>
    <property type="match status" value="1"/>
</dbReference>
<dbReference type="SUPFAM" id="SSF56784">
    <property type="entry name" value="HAD-like"/>
    <property type="match status" value="1"/>
</dbReference>
<dbReference type="Gene3D" id="3.30.1240.10">
    <property type="match status" value="1"/>
</dbReference>
<dbReference type="InterPro" id="IPR000150">
    <property type="entry name" value="Cof"/>
</dbReference>
<evidence type="ECO:0000313" key="2">
    <source>
        <dbReference type="Proteomes" id="UP000324497"/>
    </source>
</evidence>
<dbReference type="InterPro" id="IPR023214">
    <property type="entry name" value="HAD_sf"/>
</dbReference>
<keyword evidence="1" id="KW-0378">Hydrolase</keyword>
<accession>A0A3Q8CHX4</accession>
<dbReference type="Proteomes" id="UP000324497">
    <property type="component" value="Chromosome"/>
</dbReference>
<dbReference type="GO" id="GO:0016791">
    <property type="term" value="F:phosphatase activity"/>
    <property type="evidence" value="ECO:0007669"/>
    <property type="project" value="UniProtKB-ARBA"/>
</dbReference>
<name>A0A3Q8CHX4_9LACO</name>
<dbReference type="Pfam" id="PF08282">
    <property type="entry name" value="Hydrolase_3"/>
    <property type="match status" value="1"/>
</dbReference>
<dbReference type="GO" id="GO:0005829">
    <property type="term" value="C:cytosol"/>
    <property type="evidence" value="ECO:0007669"/>
    <property type="project" value="TreeGrafter"/>
</dbReference>
<sequence>MSIKLAAIDIDGTLVNSEKKLTTAVKAAITAAKQEQLKIVICTGRPYTGVKSLLTELKLQNQADQYVICFGGALVQTTNGHIINLQPLAYDSFLKLEALASMQQLHFQAVARKRIYTANRNISCYTAYESIITQQEISYRTPAEMPKDDLIKAMIIDEKSKIDSLLQNWSVFAPLEKEINFCRSSPNYIEANALGVNKGSALQLLCQHLKLQPAEVMAIGDQGNDLSMLEYAGLAIAMGNATPEVKAAAMFATADNDHDGVAQAIKQFCLNKELGMVD</sequence>
<dbReference type="SFLD" id="SFLDS00003">
    <property type="entry name" value="Haloacid_Dehalogenase"/>
    <property type="match status" value="1"/>
</dbReference>
<organism evidence="1 2">
    <name type="scientific">Liquorilactobacillus nagelii</name>
    <dbReference type="NCBI Taxonomy" id="82688"/>
    <lineage>
        <taxon>Bacteria</taxon>
        <taxon>Bacillati</taxon>
        <taxon>Bacillota</taxon>
        <taxon>Bacilli</taxon>
        <taxon>Lactobacillales</taxon>
        <taxon>Lactobacillaceae</taxon>
        <taxon>Liquorilactobacillus</taxon>
    </lineage>
</organism>
<dbReference type="PANTHER" id="PTHR10000">
    <property type="entry name" value="PHOSPHOSERINE PHOSPHATASE"/>
    <property type="match status" value="1"/>
</dbReference>
<dbReference type="InterPro" id="IPR036412">
    <property type="entry name" value="HAD-like_sf"/>
</dbReference>
<keyword evidence="2" id="KW-1185">Reference proteome</keyword>
<dbReference type="InterPro" id="IPR006379">
    <property type="entry name" value="HAD-SF_hydro_IIB"/>
</dbReference>
<dbReference type="NCBIfam" id="TIGR01484">
    <property type="entry name" value="HAD-SF-IIB"/>
    <property type="match status" value="1"/>
</dbReference>
<dbReference type="Gene3D" id="3.40.50.1000">
    <property type="entry name" value="HAD superfamily/HAD-like"/>
    <property type="match status" value="1"/>
</dbReference>
<evidence type="ECO:0000313" key="1">
    <source>
        <dbReference type="EMBL" id="AUJ33271.1"/>
    </source>
</evidence>
<dbReference type="AlphaFoldDB" id="A0A3Q8CHX4"/>
<dbReference type="CDD" id="cd07516">
    <property type="entry name" value="HAD_Pase"/>
    <property type="match status" value="1"/>
</dbReference>
<dbReference type="PROSITE" id="PS01228">
    <property type="entry name" value="COF_1"/>
    <property type="match status" value="1"/>
</dbReference>
<dbReference type="KEGG" id="lng:BSQ50_10170"/>
<protein>
    <submittedName>
        <fullName evidence="1">Hydrolase</fullName>
    </submittedName>
</protein>
<dbReference type="EMBL" id="CP018180">
    <property type="protein sequence ID" value="AUJ33271.1"/>
    <property type="molecule type" value="Genomic_DNA"/>
</dbReference>
<dbReference type="PANTHER" id="PTHR10000:SF8">
    <property type="entry name" value="HAD SUPERFAMILY HYDROLASE-LIKE, TYPE 3"/>
    <property type="match status" value="1"/>
</dbReference>
<dbReference type="NCBIfam" id="TIGR00099">
    <property type="entry name" value="Cof-subfamily"/>
    <property type="match status" value="1"/>
</dbReference>
<gene>
    <name evidence="1" type="ORF">BSQ50_10170</name>
</gene>
<dbReference type="SFLD" id="SFLDG01140">
    <property type="entry name" value="C2.B:_Phosphomannomutase_and_P"/>
    <property type="match status" value="1"/>
</dbReference>